<sequence length="239" mass="27975">MDNKGLLLCARYSVAPNYFGYCGPDKNKSLIDHLKENIADSEVTHILKEFETLYSYLQLIAYANKIKDPFDERVVEAYWLGNSFLKNVSTIYPSFLKEKLLLDKKINYKIFSLPVIPHHSFHVFNIFKRTGNINSNHTLETMDECRISWGQVIKYQISKIKYLIITTRNLIINNNKLSLGKILINKKIEIDYKGKSFIKNLKPGDWVSFHWGMVCGKLTERQVKNLEFYTQKAIDFYNL</sequence>
<name>A0A2M7AWZ4_9BACT</name>
<comment type="caution">
    <text evidence="1">The sequence shown here is derived from an EMBL/GenBank/DDBJ whole genome shotgun (WGS) entry which is preliminary data.</text>
</comment>
<organism evidence="1 2">
    <name type="scientific">Candidatus Portnoybacteria bacterium CG06_land_8_20_14_3_00_39_12</name>
    <dbReference type="NCBI Taxonomy" id="1974809"/>
    <lineage>
        <taxon>Bacteria</taxon>
        <taxon>Candidatus Portnoyibacteriota</taxon>
    </lineage>
</organism>
<evidence type="ECO:0000313" key="2">
    <source>
        <dbReference type="Proteomes" id="UP000228775"/>
    </source>
</evidence>
<reference evidence="2" key="1">
    <citation type="submission" date="2017-09" db="EMBL/GenBank/DDBJ databases">
        <title>Depth-based differentiation of microbial function through sediment-hosted aquifers and enrichment of novel symbionts in the deep terrestrial subsurface.</title>
        <authorList>
            <person name="Probst A.J."/>
            <person name="Ladd B."/>
            <person name="Jarett J.K."/>
            <person name="Geller-Mcgrath D.E."/>
            <person name="Sieber C.M.K."/>
            <person name="Emerson J.B."/>
            <person name="Anantharaman K."/>
            <person name="Thomas B.C."/>
            <person name="Malmstrom R."/>
            <person name="Stieglmeier M."/>
            <person name="Klingl A."/>
            <person name="Woyke T."/>
            <person name="Ryan C.M."/>
            <person name="Banfield J.F."/>
        </authorList>
    </citation>
    <scope>NUCLEOTIDE SEQUENCE [LARGE SCALE GENOMIC DNA]</scope>
</reference>
<proteinExistence type="predicted"/>
<dbReference type="InterPro" id="IPR045660">
    <property type="entry name" value="DUF6390"/>
</dbReference>
<dbReference type="EMBL" id="PEVY01000055">
    <property type="protein sequence ID" value="PIU75089.1"/>
    <property type="molecule type" value="Genomic_DNA"/>
</dbReference>
<gene>
    <name evidence="1" type="ORF">COS76_02660</name>
</gene>
<evidence type="ECO:0000313" key="1">
    <source>
        <dbReference type="EMBL" id="PIU75089.1"/>
    </source>
</evidence>
<dbReference type="Pfam" id="PF19927">
    <property type="entry name" value="DUF6390"/>
    <property type="match status" value="1"/>
</dbReference>
<dbReference type="Proteomes" id="UP000228775">
    <property type="component" value="Unassembled WGS sequence"/>
</dbReference>
<dbReference type="AlphaFoldDB" id="A0A2M7AWZ4"/>
<accession>A0A2M7AWZ4</accession>
<protein>
    <submittedName>
        <fullName evidence="1">Uncharacterized protein</fullName>
    </submittedName>
</protein>